<dbReference type="AlphaFoldDB" id="A0A1H7L0E7"/>
<dbReference type="Proteomes" id="UP000198521">
    <property type="component" value="Unassembled WGS sequence"/>
</dbReference>
<dbReference type="SUPFAM" id="SSF51126">
    <property type="entry name" value="Pectin lyase-like"/>
    <property type="match status" value="2"/>
</dbReference>
<reference evidence="2 3" key="1">
    <citation type="submission" date="2016-10" db="EMBL/GenBank/DDBJ databases">
        <authorList>
            <person name="de Groot N.N."/>
        </authorList>
    </citation>
    <scope>NUCLEOTIDE SEQUENCE [LARGE SCALE GENOMIC DNA]</scope>
    <source>
        <strain evidence="2 3">DSM 25232</strain>
    </source>
</reference>
<dbReference type="STRING" id="1038014.SAMN04487910_1488"/>
<organism evidence="2 3">
    <name type="scientific">Aquimarina amphilecti</name>
    <dbReference type="NCBI Taxonomy" id="1038014"/>
    <lineage>
        <taxon>Bacteria</taxon>
        <taxon>Pseudomonadati</taxon>
        <taxon>Bacteroidota</taxon>
        <taxon>Flavobacteriia</taxon>
        <taxon>Flavobacteriales</taxon>
        <taxon>Flavobacteriaceae</taxon>
        <taxon>Aquimarina</taxon>
    </lineage>
</organism>
<dbReference type="PANTHER" id="PTHR41339">
    <property type="entry name" value="LIPL48"/>
    <property type="match status" value="1"/>
</dbReference>
<dbReference type="PROSITE" id="PS51257">
    <property type="entry name" value="PROKAR_LIPOPROTEIN"/>
    <property type="match status" value="1"/>
</dbReference>
<evidence type="ECO:0000313" key="3">
    <source>
        <dbReference type="Proteomes" id="UP000198521"/>
    </source>
</evidence>
<keyword evidence="1" id="KW-0732">Signal</keyword>
<keyword evidence="3" id="KW-1185">Reference proteome</keyword>
<sequence length="638" mass="64896">MKTLSKLLSFALITGLLSVSCGSDDDNGGPITPVDDSILNGLISENLTLDASVEYSITGTVTVASGVTLTIPAGTEIVSEPGVDNYLAILKGADIDIQGTATNPVIMRSNGTAGAWGGLLICGDATTTEGADAIAEVGGLIYGGNNNTDSSGNIDYLIIRDAGAQITTTSQFNGLTLYAVGSGTTIDNVGIINGTDDGVEFFGGTVNVSNLYLQNNEDDAVDWTEGWNGTLTNGYVLNTISNFSTAIEADGANNNPTLVNFTAISSTGGTAIQIKNDSGATINGLTLTGFDTSFDFRDSAPASNLQIDGADADTAVDAVFSTSSTNASLFAWVIDAGTGSGNVLPATISSDLTLDASVAYEISGPVLVSNGATLTIPAGTTITSESGTANYLAVLKGASIDIQGTMADPVVMESNDGEAWGGLLICGDATTTEGVDAIAEVGGLVYGGTNDTDNSGTINYLVLKNTGAQINADSQFNGLTLYAVGSGTTITNVAVIGGSDDGVEFFGGTVNMTNFYAENLEDDAVDWTEGWNGTLTNTFVNITIADFSTAIEADGVNNNPTLVNFTAVSTMGGTGIQIKNNSGATITGLSLTGFDTQFDFRDSAPASNLQADGNDAAEATTYSTSTTVAADFAWATSL</sequence>
<dbReference type="InterPro" id="IPR011050">
    <property type="entry name" value="Pectin_lyase_fold/virulence"/>
</dbReference>
<gene>
    <name evidence="2" type="ORF">SAMN04487910_1488</name>
</gene>
<feature type="chain" id="PRO_5011479939" description="Right handed beta helix region" evidence="1">
    <location>
        <begin position="24"/>
        <end position="638"/>
    </location>
</feature>
<dbReference type="Gene3D" id="2.160.20.10">
    <property type="entry name" value="Single-stranded right-handed beta-helix, Pectin lyase-like"/>
    <property type="match status" value="1"/>
</dbReference>
<dbReference type="EMBL" id="FOAB01000002">
    <property type="protein sequence ID" value="SEK92519.1"/>
    <property type="molecule type" value="Genomic_DNA"/>
</dbReference>
<dbReference type="InterPro" id="IPR006626">
    <property type="entry name" value="PbH1"/>
</dbReference>
<accession>A0A1H7L0E7</accession>
<proteinExistence type="predicted"/>
<dbReference type="InterPro" id="IPR012334">
    <property type="entry name" value="Pectin_lyas_fold"/>
</dbReference>
<dbReference type="SMART" id="SM00710">
    <property type="entry name" value="PbH1"/>
    <property type="match status" value="6"/>
</dbReference>
<protein>
    <recommendedName>
        <fullName evidence="4">Right handed beta helix region</fullName>
    </recommendedName>
</protein>
<evidence type="ECO:0000313" key="2">
    <source>
        <dbReference type="EMBL" id="SEK92519.1"/>
    </source>
</evidence>
<evidence type="ECO:0008006" key="4">
    <source>
        <dbReference type="Google" id="ProtNLM"/>
    </source>
</evidence>
<name>A0A1H7L0E7_AQUAM</name>
<feature type="signal peptide" evidence="1">
    <location>
        <begin position="1"/>
        <end position="23"/>
    </location>
</feature>
<evidence type="ECO:0000256" key="1">
    <source>
        <dbReference type="SAM" id="SignalP"/>
    </source>
</evidence>
<dbReference type="PANTHER" id="PTHR41339:SF1">
    <property type="entry name" value="SECRETED PROTEIN"/>
    <property type="match status" value="1"/>
</dbReference>